<dbReference type="Proteomes" id="UP001589795">
    <property type="component" value="Unassembled WGS sequence"/>
</dbReference>
<proteinExistence type="predicted"/>
<comment type="caution">
    <text evidence="1">The sequence shown here is derived from an EMBL/GenBank/DDBJ whole genome shotgun (WGS) entry which is preliminary data.</text>
</comment>
<evidence type="ECO:0008006" key="3">
    <source>
        <dbReference type="Google" id="ProtNLM"/>
    </source>
</evidence>
<evidence type="ECO:0000313" key="1">
    <source>
        <dbReference type="EMBL" id="MFC0202622.1"/>
    </source>
</evidence>
<reference evidence="1 2" key="1">
    <citation type="submission" date="2024-09" db="EMBL/GenBank/DDBJ databases">
        <authorList>
            <person name="Sun Q."/>
            <person name="Mori K."/>
        </authorList>
    </citation>
    <scope>NUCLEOTIDE SEQUENCE [LARGE SCALE GENOMIC DNA]</scope>
    <source>
        <strain evidence="1 2">CCM 7904</strain>
    </source>
</reference>
<organism evidence="1 2">
    <name type="scientific">Paracoccus rhizosphaerae</name>
    <dbReference type="NCBI Taxonomy" id="1133347"/>
    <lineage>
        <taxon>Bacteria</taxon>
        <taxon>Pseudomonadati</taxon>
        <taxon>Pseudomonadota</taxon>
        <taxon>Alphaproteobacteria</taxon>
        <taxon>Rhodobacterales</taxon>
        <taxon>Paracoccaceae</taxon>
        <taxon>Paracoccus</taxon>
    </lineage>
</organism>
<dbReference type="RefSeq" id="WP_265508723.1">
    <property type="nucleotide sequence ID" value="NZ_JAOTBE010000105.1"/>
</dbReference>
<name>A0ABV6CPJ5_9RHOB</name>
<accession>A0ABV6CPJ5</accession>
<sequence>MKKTTKTDLVQGTHIEAALSFANVIGKAAATLALPPGFSTVAGVMLDLVVNRTLSQRGNQFALEVIERVQAQEDQGKPNLQEILQEESAAALMLRATEAAMRSSGQRKFDALREAAIKGLLSSEARSASPAQIVIGILDRMTEHHIILLQWENDKNNKLYTLKDMSDPKNDKAQRSRFYGQPVYTDKSLLKNPSCIAMINDDFNAFVERDDQISFELASSDLISLGLLEPVYRSELYDDDRRVTRIRKTSEIEKYKISKLGVFVYDYISGDKIMTT</sequence>
<gene>
    <name evidence="1" type="ORF">ACFFIZ_20505</name>
</gene>
<keyword evidence="2" id="KW-1185">Reference proteome</keyword>
<evidence type="ECO:0000313" key="2">
    <source>
        <dbReference type="Proteomes" id="UP001589795"/>
    </source>
</evidence>
<dbReference type="EMBL" id="JBHLWQ010000213">
    <property type="protein sequence ID" value="MFC0202622.1"/>
    <property type="molecule type" value="Genomic_DNA"/>
</dbReference>
<protein>
    <recommendedName>
        <fullName evidence="3">DUF4393 domain-containing protein</fullName>
    </recommendedName>
</protein>